<dbReference type="InterPro" id="IPR026870">
    <property type="entry name" value="Zinc_ribbon_dom"/>
</dbReference>
<keyword evidence="4 6" id="KW-1133">Transmembrane helix</keyword>
<evidence type="ECO:0000256" key="4">
    <source>
        <dbReference type="ARBA" id="ARBA00022989"/>
    </source>
</evidence>
<gene>
    <name evidence="9" type="ORF">IAB14_00435</name>
</gene>
<organism evidence="9 10">
    <name type="scientific">Candidatus Stercoripulliclostridium merdipullorum</name>
    <dbReference type="NCBI Taxonomy" id="2840952"/>
    <lineage>
        <taxon>Bacteria</taxon>
        <taxon>Bacillati</taxon>
        <taxon>Bacillota</taxon>
        <taxon>Clostridia</taxon>
        <taxon>Eubacteriales</taxon>
        <taxon>Candidatus Stercoripulliclostridium</taxon>
    </lineage>
</organism>
<reference evidence="9" key="2">
    <citation type="journal article" date="2021" name="PeerJ">
        <title>Extensive microbial diversity within the chicken gut microbiome revealed by metagenomics and culture.</title>
        <authorList>
            <person name="Gilroy R."/>
            <person name="Ravi A."/>
            <person name="Getino M."/>
            <person name="Pursley I."/>
            <person name="Horton D.L."/>
            <person name="Alikhan N.F."/>
            <person name="Baker D."/>
            <person name="Gharbi K."/>
            <person name="Hall N."/>
            <person name="Watson M."/>
            <person name="Adriaenssens E.M."/>
            <person name="Foster-Nyarko E."/>
            <person name="Jarju S."/>
            <person name="Secka A."/>
            <person name="Antonio M."/>
            <person name="Oren A."/>
            <person name="Chaudhuri R.R."/>
            <person name="La Ragione R."/>
            <person name="Hildebrand F."/>
            <person name="Pallen M.J."/>
        </authorList>
    </citation>
    <scope>NUCLEOTIDE SEQUENCE</scope>
    <source>
        <strain evidence="9">23406</strain>
    </source>
</reference>
<evidence type="ECO:0000256" key="1">
    <source>
        <dbReference type="ARBA" id="ARBA00004651"/>
    </source>
</evidence>
<sequence>MYCPRCGSQIPDGAQFCNMCGAPVNSNNAPYYSPRSEDNGSFGWAVLGFFIPIVGLVLYLVWKTEKPKSAKMAGKGALVSVMIYVIFIVIYFIIIFAMIGALSSGANAATTMSLFPF</sequence>
<accession>A0A9D1NBM2</accession>
<evidence type="ECO:0000256" key="3">
    <source>
        <dbReference type="ARBA" id="ARBA00022692"/>
    </source>
</evidence>
<dbReference type="AlphaFoldDB" id="A0A9D1NBM2"/>
<keyword evidence="3 6" id="KW-0812">Transmembrane</keyword>
<dbReference type="GO" id="GO:0005886">
    <property type="term" value="C:plasma membrane"/>
    <property type="evidence" value="ECO:0007669"/>
    <property type="project" value="UniProtKB-SubCell"/>
</dbReference>
<dbReference type="EMBL" id="DVOH01000006">
    <property type="protein sequence ID" value="HIU99565.1"/>
    <property type="molecule type" value="Genomic_DNA"/>
</dbReference>
<dbReference type="InterPro" id="IPR027379">
    <property type="entry name" value="CLS_N"/>
</dbReference>
<protein>
    <submittedName>
        <fullName evidence="9">Zinc-ribbon domain-containing protein</fullName>
    </submittedName>
</protein>
<dbReference type="Pfam" id="PF13240">
    <property type="entry name" value="Zn_Ribbon_1"/>
    <property type="match status" value="1"/>
</dbReference>
<evidence type="ECO:0000313" key="9">
    <source>
        <dbReference type="EMBL" id="HIU99565.1"/>
    </source>
</evidence>
<evidence type="ECO:0000259" key="7">
    <source>
        <dbReference type="Pfam" id="PF13240"/>
    </source>
</evidence>
<reference evidence="9" key="1">
    <citation type="submission" date="2020-10" db="EMBL/GenBank/DDBJ databases">
        <authorList>
            <person name="Gilroy R."/>
        </authorList>
    </citation>
    <scope>NUCLEOTIDE SEQUENCE</scope>
    <source>
        <strain evidence="9">23406</strain>
    </source>
</reference>
<name>A0A9D1NBM2_9FIRM</name>
<proteinExistence type="predicted"/>
<feature type="transmembrane region" description="Helical" evidence="6">
    <location>
        <begin position="83"/>
        <end position="106"/>
    </location>
</feature>
<feature type="domain" description="Cardiolipin synthase N-terminal" evidence="8">
    <location>
        <begin position="39"/>
        <end position="62"/>
    </location>
</feature>
<evidence type="ECO:0000256" key="5">
    <source>
        <dbReference type="ARBA" id="ARBA00023136"/>
    </source>
</evidence>
<dbReference type="Pfam" id="PF13396">
    <property type="entry name" value="PLDc_N"/>
    <property type="match status" value="1"/>
</dbReference>
<keyword evidence="5 6" id="KW-0472">Membrane</keyword>
<evidence type="ECO:0000259" key="8">
    <source>
        <dbReference type="Pfam" id="PF13396"/>
    </source>
</evidence>
<feature type="domain" description="Zinc-ribbon" evidence="7">
    <location>
        <begin position="2"/>
        <end position="24"/>
    </location>
</feature>
<evidence type="ECO:0000256" key="6">
    <source>
        <dbReference type="SAM" id="Phobius"/>
    </source>
</evidence>
<feature type="transmembrane region" description="Helical" evidence="6">
    <location>
        <begin position="42"/>
        <end position="62"/>
    </location>
</feature>
<evidence type="ECO:0000313" key="10">
    <source>
        <dbReference type="Proteomes" id="UP000886891"/>
    </source>
</evidence>
<evidence type="ECO:0000256" key="2">
    <source>
        <dbReference type="ARBA" id="ARBA00022475"/>
    </source>
</evidence>
<dbReference type="Proteomes" id="UP000886891">
    <property type="component" value="Unassembled WGS sequence"/>
</dbReference>
<keyword evidence="2" id="KW-1003">Cell membrane</keyword>
<comment type="caution">
    <text evidence="9">The sequence shown here is derived from an EMBL/GenBank/DDBJ whole genome shotgun (WGS) entry which is preliminary data.</text>
</comment>
<comment type="subcellular location">
    <subcellularLocation>
        <location evidence="1">Cell membrane</location>
        <topology evidence="1">Multi-pass membrane protein</topology>
    </subcellularLocation>
</comment>